<feature type="region of interest" description="Disordered" evidence="1">
    <location>
        <begin position="40"/>
        <end position="107"/>
    </location>
</feature>
<organism evidence="2 3">
    <name type="scientific">Robinsoniella peoriensis</name>
    <dbReference type="NCBI Taxonomy" id="180332"/>
    <lineage>
        <taxon>Bacteria</taxon>
        <taxon>Bacillati</taxon>
        <taxon>Bacillota</taxon>
        <taxon>Clostridia</taxon>
        <taxon>Lachnospirales</taxon>
        <taxon>Lachnospiraceae</taxon>
        <taxon>Robinsoniella</taxon>
    </lineage>
</organism>
<gene>
    <name evidence="2" type="ORF">DSM106044_03213</name>
</gene>
<feature type="compositionally biased region" description="Basic and acidic residues" evidence="1">
    <location>
        <begin position="50"/>
        <end position="70"/>
    </location>
</feature>
<dbReference type="Proteomes" id="UP000306509">
    <property type="component" value="Unassembled WGS sequence"/>
</dbReference>
<keyword evidence="3" id="KW-1185">Reference proteome</keyword>
<name>A0A4U8Q503_9FIRM</name>
<accession>A0A4U8Q503</accession>
<proteinExistence type="predicted"/>
<evidence type="ECO:0000313" key="2">
    <source>
        <dbReference type="EMBL" id="TLC99911.1"/>
    </source>
</evidence>
<evidence type="ECO:0000313" key="3">
    <source>
        <dbReference type="Proteomes" id="UP000306509"/>
    </source>
</evidence>
<evidence type="ECO:0000256" key="1">
    <source>
        <dbReference type="SAM" id="MobiDB-lite"/>
    </source>
</evidence>
<reference evidence="2 3" key="1">
    <citation type="journal article" date="2019" name="Anaerobe">
        <title>Detection of Robinsoniella peoriensis in multiple bone samples of a trauma patient.</title>
        <authorList>
            <person name="Schrottner P."/>
            <person name="Hartwich K."/>
            <person name="Bunk B."/>
            <person name="Schober I."/>
            <person name="Helbig S."/>
            <person name="Rudolph W.W."/>
            <person name="Gunzer F."/>
        </authorList>
    </citation>
    <scope>NUCLEOTIDE SEQUENCE [LARGE SCALE GENOMIC DNA]</scope>
    <source>
        <strain evidence="2 3">DSM 106044</strain>
    </source>
</reference>
<feature type="compositionally biased region" description="Basic and acidic residues" evidence="1">
    <location>
        <begin position="94"/>
        <end position="107"/>
    </location>
</feature>
<sequence>MKMPGAAGYADYFWDKFHAKGRTDGGNEFQTRGGMIMAKAGMRRPSPYDPKNHGTENHERMHHPKNEQAKVPEIQGAAKSGNAKAGPVNAPNWARDDYKAGNKSERD</sequence>
<protein>
    <submittedName>
        <fullName evidence="2">Uncharacterized protein</fullName>
    </submittedName>
</protein>
<dbReference type="EMBL" id="QGQD01000061">
    <property type="protein sequence ID" value="TLC99911.1"/>
    <property type="molecule type" value="Genomic_DNA"/>
</dbReference>
<comment type="caution">
    <text evidence="2">The sequence shown here is derived from an EMBL/GenBank/DDBJ whole genome shotgun (WGS) entry which is preliminary data.</text>
</comment>
<dbReference type="AlphaFoldDB" id="A0A4U8Q503"/>